<dbReference type="PANTHER" id="PTHR30371">
    <property type="entry name" value="SEC-INDEPENDENT PROTEIN TRANSLOCASE PROTEIN TATC"/>
    <property type="match status" value="1"/>
</dbReference>
<keyword evidence="4 5" id="KW-0472">Membrane</keyword>
<gene>
    <name evidence="6" type="ORF">AVDCRST_MAG89-2485</name>
</gene>
<organism evidence="6">
    <name type="scientific">uncultured Gemmatimonadota bacterium</name>
    <dbReference type="NCBI Taxonomy" id="203437"/>
    <lineage>
        <taxon>Bacteria</taxon>
        <taxon>Pseudomonadati</taxon>
        <taxon>Gemmatimonadota</taxon>
        <taxon>environmental samples</taxon>
    </lineage>
</organism>
<evidence type="ECO:0000256" key="4">
    <source>
        <dbReference type="ARBA" id="ARBA00023136"/>
    </source>
</evidence>
<evidence type="ECO:0000256" key="1">
    <source>
        <dbReference type="ARBA" id="ARBA00004141"/>
    </source>
</evidence>
<comment type="subcellular location">
    <subcellularLocation>
        <location evidence="1">Membrane</location>
        <topology evidence="1">Multi-pass membrane protein</topology>
    </subcellularLocation>
</comment>
<feature type="transmembrane region" description="Helical" evidence="5">
    <location>
        <begin position="155"/>
        <end position="173"/>
    </location>
</feature>
<evidence type="ECO:0000256" key="2">
    <source>
        <dbReference type="ARBA" id="ARBA00022692"/>
    </source>
</evidence>
<sequence length="174" mass="19399">MGIFQSSRPGEMPFLDHLEELRWRILWSLLAVIACSIAGFVLVDRLGVMMLLIEPIQPFLGGGKLKYLSPTDPFFVTLKLAITTGLVLASPVVIYQVWAFLAPALLPSEKRVIVPSLYLGVVLFLGGVYMAYRFVLPVTLEFTMGFQTRFLEQNIVVGPYMAMVTRLLLAFGIV</sequence>
<name>A0A6J4LTY5_9BACT</name>
<evidence type="ECO:0000256" key="5">
    <source>
        <dbReference type="SAM" id="Phobius"/>
    </source>
</evidence>
<proteinExistence type="predicted"/>
<dbReference type="GO" id="GO:0065002">
    <property type="term" value="P:intracellular protein transmembrane transport"/>
    <property type="evidence" value="ECO:0007669"/>
    <property type="project" value="TreeGrafter"/>
</dbReference>
<dbReference type="GO" id="GO:0033281">
    <property type="term" value="C:TAT protein transport complex"/>
    <property type="evidence" value="ECO:0007669"/>
    <property type="project" value="TreeGrafter"/>
</dbReference>
<dbReference type="InterPro" id="IPR002033">
    <property type="entry name" value="TatC"/>
</dbReference>
<dbReference type="PANTHER" id="PTHR30371:SF0">
    <property type="entry name" value="SEC-INDEPENDENT PROTEIN TRANSLOCASE PROTEIN TATC, CHLOROPLASTIC-RELATED"/>
    <property type="match status" value="1"/>
</dbReference>
<feature type="transmembrane region" description="Helical" evidence="5">
    <location>
        <begin position="21"/>
        <end position="43"/>
    </location>
</feature>
<feature type="transmembrane region" description="Helical" evidence="5">
    <location>
        <begin position="74"/>
        <end position="101"/>
    </location>
</feature>
<dbReference type="GO" id="GO:0043953">
    <property type="term" value="P:protein transport by the Tat complex"/>
    <property type="evidence" value="ECO:0007669"/>
    <property type="project" value="TreeGrafter"/>
</dbReference>
<dbReference type="PRINTS" id="PR01840">
    <property type="entry name" value="TATCFAMILY"/>
</dbReference>
<keyword evidence="2 5" id="KW-0812">Transmembrane</keyword>
<dbReference type="AlphaFoldDB" id="A0A6J4LTY5"/>
<keyword evidence="3 5" id="KW-1133">Transmembrane helix</keyword>
<dbReference type="GO" id="GO:0009977">
    <property type="term" value="F:proton motive force dependent protein transmembrane transporter activity"/>
    <property type="evidence" value="ECO:0007669"/>
    <property type="project" value="TreeGrafter"/>
</dbReference>
<accession>A0A6J4LTY5</accession>
<dbReference type="NCBIfam" id="TIGR00945">
    <property type="entry name" value="tatC"/>
    <property type="match status" value="1"/>
</dbReference>
<feature type="non-terminal residue" evidence="6">
    <location>
        <position position="174"/>
    </location>
</feature>
<evidence type="ECO:0000256" key="3">
    <source>
        <dbReference type="ARBA" id="ARBA00022989"/>
    </source>
</evidence>
<reference evidence="6" key="1">
    <citation type="submission" date="2020-02" db="EMBL/GenBank/DDBJ databases">
        <authorList>
            <person name="Meier V. D."/>
        </authorList>
    </citation>
    <scope>NUCLEOTIDE SEQUENCE</scope>
    <source>
        <strain evidence="6">AVDCRST_MAG89</strain>
    </source>
</reference>
<protein>
    <submittedName>
        <fullName evidence="6">Twin-arginine translocation protein TatC</fullName>
    </submittedName>
</protein>
<evidence type="ECO:0000313" key="6">
    <source>
        <dbReference type="EMBL" id="CAA9338009.1"/>
    </source>
</evidence>
<feature type="transmembrane region" description="Helical" evidence="5">
    <location>
        <begin position="113"/>
        <end position="135"/>
    </location>
</feature>
<dbReference type="Pfam" id="PF00902">
    <property type="entry name" value="TatC"/>
    <property type="match status" value="1"/>
</dbReference>
<dbReference type="EMBL" id="CADCTV010000520">
    <property type="protein sequence ID" value="CAA9338009.1"/>
    <property type="molecule type" value="Genomic_DNA"/>
</dbReference>